<dbReference type="CDD" id="cd00038">
    <property type="entry name" value="CAP_ED"/>
    <property type="match status" value="1"/>
</dbReference>
<dbReference type="InterPro" id="IPR018490">
    <property type="entry name" value="cNMP-bd_dom_sf"/>
</dbReference>
<dbReference type="SMART" id="SM00419">
    <property type="entry name" value="HTH_CRP"/>
    <property type="match status" value="1"/>
</dbReference>
<protein>
    <submittedName>
        <fullName evidence="5">cAMP-binding domain of CRP or a regulatory subunit of cAMP-dependent protein kinases</fullName>
    </submittedName>
</protein>
<feature type="domain" description="HTH crp-type" evidence="4">
    <location>
        <begin position="150"/>
        <end position="224"/>
    </location>
</feature>
<dbReference type="Gene3D" id="2.60.120.10">
    <property type="entry name" value="Jelly Rolls"/>
    <property type="match status" value="1"/>
</dbReference>
<dbReference type="InterPro" id="IPR036388">
    <property type="entry name" value="WH-like_DNA-bd_sf"/>
</dbReference>
<dbReference type="STRING" id="1166337.SAMN05192580_2010"/>
<dbReference type="Proteomes" id="UP000198824">
    <property type="component" value="Unassembled WGS sequence"/>
</dbReference>
<keyword evidence="5" id="KW-0418">Kinase</keyword>
<sequence length="240" mass="26411">MRPKPRLADDVEPVLLRIMSLAPVSAAEIQLLRDVQPQQVVRARREILSEGAVVEAPMLLLSGWAARYRLLMDGRRQILGVVLPGELLCHQQHRGPVALSSAVALTDVVLSAAPAADRTGNTAGLEEAYAVSAALNEHYLLQQIVRLGRMSALERIADWLLEVRERLLAVGLVSGNAIHLPVTQELIADTLGLTSVHVNRTIQTMRREGLVEIRGGWVTFLNVDKLRAMVDFRAPTFTRS</sequence>
<dbReference type="InterPro" id="IPR014710">
    <property type="entry name" value="RmlC-like_jellyroll"/>
</dbReference>
<keyword evidence="1" id="KW-0805">Transcription regulation</keyword>
<gene>
    <name evidence="5" type="ORF">SAMN05192580_2010</name>
</gene>
<evidence type="ECO:0000259" key="4">
    <source>
        <dbReference type="PROSITE" id="PS51063"/>
    </source>
</evidence>
<dbReference type="GO" id="GO:0016301">
    <property type="term" value="F:kinase activity"/>
    <property type="evidence" value="ECO:0007669"/>
    <property type="project" value="UniProtKB-KW"/>
</dbReference>
<dbReference type="PROSITE" id="PS51063">
    <property type="entry name" value="HTH_CRP_2"/>
    <property type="match status" value="1"/>
</dbReference>
<proteinExistence type="predicted"/>
<dbReference type="GO" id="GO:0006355">
    <property type="term" value="P:regulation of DNA-templated transcription"/>
    <property type="evidence" value="ECO:0007669"/>
    <property type="project" value="InterPro"/>
</dbReference>
<evidence type="ECO:0000256" key="1">
    <source>
        <dbReference type="ARBA" id="ARBA00023015"/>
    </source>
</evidence>
<dbReference type="InterPro" id="IPR000595">
    <property type="entry name" value="cNMP-bd_dom"/>
</dbReference>
<keyword evidence="2" id="KW-0238">DNA-binding</keyword>
<keyword evidence="6" id="KW-1185">Reference proteome</keyword>
<evidence type="ECO:0000313" key="5">
    <source>
        <dbReference type="EMBL" id="SFR96464.1"/>
    </source>
</evidence>
<dbReference type="Gene3D" id="1.10.10.10">
    <property type="entry name" value="Winged helix-like DNA-binding domain superfamily/Winged helix DNA-binding domain"/>
    <property type="match status" value="1"/>
</dbReference>
<name>A0A1I6KZ35_9SPHN</name>
<dbReference type="InterPro" id="IPR012318">
    <property type="entry name" value="HTH_CRP"/>
</dbReference>
<evidence type="ECO:0000256" key="2">
    <source>
        <dbReference type="ARBA" id="ARBA00023125"/>
    </source>
</evidence>
<organism evidence="5 6">
    <name type="scientific">Sphingomonas jatrophae</name>
    <dbReference type="NCBI Taxonomy" id="1166337"/>
    <lineage>
        <taxon>Bacteria</taxon>
        <taxon>Pseudomonadati</taxon>
        <taxon>Pseudomonadota</taxon>
        <taxon>Alphaproteobacteria</taxon>
        <taxon>Sphingomonadales</taxon>
        <taxon>Sphingomonadaceae</taxon>
        <taxon>Sphingomonas</taxon>
    </lineage>
</organism>
<keyword evidence="3" id="KW-0804">Transcription</keyword>
<dbReference type="InterPro" id="IPR036390">
    <property type="entry name" value="WH_DNA-bd_sf"/>
</dbReference>
<dbReference type="Pfam" id="PF00027">
    <property type="entry name" value="cNMP_binding"/>
    <property type="match status" value="1"/>
</dbReference>
<evidence type="ECO:0000256" key="3">
    <source>
        <dbReference type="ARBA" id="ARBA00023163"/>
    </source>
</evidence>
<reference evidence="5 6" key="1">
    <citation type="submission" date="2016-10" db="EMBL/GenBank/DDBJ databases">
        <authorList>
            <person name="de Groot N.N."/>
        </authorList>
    </citation>
    <scope>NUCLEOTIDE SEQUENCE [LARGE SCALE GENOMIC DNA]</scope>
    <source>
        <strain evidence="5 6">S5-249</strain>
    </source>
</reference>
<dbReference type="GO" id="GO:0003677">
    <property type="term" value="F:DNA binding"/>
    <property type="evidence" value="ECO:0007669"/>
    <property type="project" value="UniProtKB-KW"/>
</dbReference>
<accession>A0A1I6KZ35</accession>
<dbReference type="SUPFAM" id="SSF51206">
    <property type="entry name" value="cAMP-binding domain-like"/>
    <property type="match status" value="1"/>
</dbReference>
<dbReference type="EMBL" id="FOZG01000002">
    <property type="protein sequence ID" value="SFR96464.1"/>
    <property type="molecule type" value="Genomic_DNA"/>
</dbReference>
<dbReference type="Pfam" id="PF13545">
    <property type="entry name" value="HTH_Crp_2"/>
    <property type="match status" value="1"/>
</dbReference>
<dbReference type="OrthoDB" id="6155297at2"/>
<dbReference type="SUPFAM" id="SSF46785">
    <property type="entry name" value="Winged helix' DNA-binding domain"/>
    <property type="match status" value="1"/>
</dbReference>
<evidence type="ECO:0000313" key="6">
    <source>
        <dbReference type="Proteomes" id="UP000198824"/>
    </source>
</evidence>
<keyword evidence="5" id="KW-0808">Transferase</keyword>
<dbReference type="AlphaFoldDB" id="A0A1I6KZ35"/>